<keyword evidence="3" id="KW-1185">Reference proteome</keyword>
<feature type="region of interest" description="Disordered" evidence="1">
    <location>
        <begin position="366"/>
        <end position="402"/>
    </location>
</feature>
<comment type="caution">
    <text evidence="2">The sequence shown here is derived from an EMBL/GenBank/DDBJ whole genome shotgun (WGS) entry which is preliminary data.</text>
</comment>
<protein>
    <submittedName>
        <fullName evidence="2">Uncharacterized protein</fullName>
    </submittedName>
</protein>
<name>A0A1E3BBE1_ASPCR</name>
<feature type="compositionally biased region" description="Basic residues" evidence="1">
    <location>
        <begin position="381"/>
        <end position="397"/>
    </location>
</feature>
<dbReference type="CDD" id="cd00048">
    <property type="entry name" value="DSRM_SF"/>
    <property type="match status" value="1"/>
</dbReference>
<dbReference type="VEuPathDB" id="FungiDB:SI65_06148"/>
<gene>
    <name evidence="2" type="ORF">SI65_06148</name>
</gene>
<sequence length="559" mass="62491">MNNHWQYGLPNSTAKIDDEQGRQRFSYWGCPAWSENALYASIPWLGIGGTTLPAYASSSSSSSTFYPSSSSATIYPSSSATTVSETQQLPIGGSHLNAVFESAQPAEVKREVETDHNRRSSISLQVDELISALMPLPQSASSSGTEAGTDFFAVESFERTEATLKSPRLDSLDLNKISSSQAIFYFGVLAIQSLLLPSFHYSKDHGGKKWACTLTMYGRTIVQSFLFETQMEARIEVCWEALKGLQFQFPGWLVPCEPERGSNSPGWNWFELLQDYCVQNGLRKPQYTQYIHEGNYRHEVEVEGGSFFGLQKQCPDAVSSKNAAAHMALHVLLVYGSSVLDFPGPFTMKMSRESLFAHVPKFPSRARAISSSPESPDRRGAIKKKQRTRSHHKKLSPRKNANLLPLAESKLPDLEINPVKEKRRWNISPSELQNRLKNLPTPFARLKKACRLLSLQPPEIRITRLDGRPVDTEGEYRTSAHFKGDPFLTRAGAIGSTKGQRASKAAAKEFCAAEVVRYLIKMVSEDTELEEEEAAKREQPKHWQENTLRMYASQGFVGC</sequence>
<dbReference type="EMBL" id="JXNT01000006">
    <property type="protein sequence ID" value="ODM18277.1"/>
    <property type="molecule type" value="Genomic_DNA"/>
</dbReference>
<evidence type="ECO:0000313" key="3">
    <source>
        <dbReference type="Proteomes" id="UP000094569"/>
    </source>
</evidence>
<dbReference type="Proteomes" id="UP000094569">
    <property type="component" value="Unassembled WGS sequence"/>
</dbReference>
<accession>A0A1E3BBE1</accession>
<dbReference type="AlphaFoldDB" id="A0A1E3BBE1"/>
<reference evidence="2 3" key="1">
    <citation type="journal article" date="2016" name="BMC Genomics">
        <title>Comparative genomic and transcriptomic analyses of the Fuzhuan brick tea-fermentation fungus Aspergillus cristatus.</title>
        <authorList>
            <person name="Ge Y."/>
            <person name="Wang Y."/>
            <person name="Liu Y."/>
            <person name="Tan Y."/>
            <person name="Ren X."/>
            <person name="Zhang X."/>
            <person name="Hyde K.D."/>
            <person name="Liu Y."/>
            <person name="Liu Z."/>
        </authorList>
    </citation>
    <scope>NUCLEOTIDE SEQUENCE [LARGE SCALE GENOMIC DNA]</scope>
    <source>
        <strain evidence="2 3">GZAAS20.1005</strain>
    </source>
</reference>
<dbReference type="OrthoDB" id="4469495at2759"/>
<evidence type="ECO:0000313" key="2">
    <source>
        <dbReference type="EMBL" id="ODM18277.1"/>
    </source>
</evidence>
<organism evidence="2 3">
    <name type="scientific">Aspergillus cristatus</name>
    <name type="common">Chinese Fuzhuan brick tea-fermentation fungus</name>
    <name type="synonym">Eurotium cristatum</name>
    <dbReference type="NCBI Taxonomy" id="573508"/>
    <lineage>
        <taxon>Eukaryota</taxon>
        <taxon>Fungi</taxon>
        <taxon>Dikarya</taxon>
        <taxon>Ascomycota</taxon>
        <taxon>Pezizomycotina</taxon>
        <taxon>Eurotiomycetes</taxon>
        <taxon>Eurotiomycetidae</taxon>
        <taxon>Eurotiales</taxon>
        <taxon>Aspergillaceae</taxon>
        <taxon>Aspergillus</taxon>
        <taxon>Aspergillus subgen. Aspergillus</taxon>
    </lineage>
</organism>
<dbReference type="SUPFAM" id="SSF54768">
    <property type="entry name" value="dsRNA-binding domain-like"/>
    <property type="match status" value="1"/>
</dbReference>
<proteinExistence type="predicted"/>
<evidence type="ECO:0000256" key="1">
    <source>
        <dbReference type="SAM" id="MobiDB-lite"/>
    </source>
</evidence>